<comment type="caution">
    <text evidence="2">The sequence shown here is derived from an EMBL/GenBank/DDBJ whole genome shotgun (WGS) entry which is preliminary data.</text>
</comment>
<reference evidence="3" key="2">
    <citation type="submission" date="2015-07" db="EMBL/GenBank/DDBJ databases">
        <title>Contrasting host-pathogen interactions and genome evolution in two generalist and specialist microsporidian pathogens of mosquitoes.</title>
        <authorList>
            <consortium name="The Broad Institute Genomics Platform"/>
            <consortium name="The Broad Institute Genome Sequencing Center for Infectious Disease"/>
            <person name="Cuomo C.A."/>
            <person name="Sanscrainte N.D."/>
            <person name="Goldberg J.M."/>
            <person name="Heiman D."/>
            <person name="Young S."/>
            <person name="Zeng Q."/>
            <person name="Becnel J.J."/>
            <person name="Birren B.W."/>
        </authorList>
    </citation>
    <scope>NUCLEOTIDE SEQUENCE [LARGE SCALE GENOMIC DNA]</scope>
    <source>
        <strain evidence="3">USNM 41457</strain>
    </source>
</reference>
<feature type="transmembrane region" description="Helical" evidence="1">
    <location>
        <begin position="12"/>
        <end position="34"/>
    </location>
</feature>
<proteinExistence type="predicted"/>
<keyword evidence="1" id="KW-0812">Transmembrane</keyword>
<keyword evidence="1" id="KW-0472">Membrane</keyword>
<dbReference type="VEuPathDB" id="MicrosporidiaDB:EDEG_03708"/>
<dbReference type="Proteomes" id="UP000003163">
    <property type="component" value="Unassembled WGS sequence"/>
</dbReference>
<evidence type="ECO:0000256" key="1">
    <source>
        <dbReference type="SAM" id="Phobius"/>
    </source>
</evidence>
<keyword evidence="1" id="KW-1133">Transmembrane helix</keyword>
<gene>
    <name evidence="2" type="ORF">EDEG_03708</name>
</gene>
<name>J9DGR1_EDHAE</name>
<sequence length="114" mass="14307">MFFFYSNKIYFSNIYISGCFNFQFKFSSYILLIFLQSSKSYVLIYICTFIFEIFFQYNKLIIDFFDRNKGNQNHRFMIKNQAYSTYFLEKRIINIYFLNYFYLRNKIIKFDLYK</sequence>
<organism evidence="2 3">
    <name type="scientific">Edhazardia aedis (strain USNM 41457)</name>
    <name type="common">Microsporidian parasite</name>
    <dbReference type="NCBI Taxonomy" id="1003232"/>
    <lineage>
        <taxon>Eukaryota</taxon>
        <taxon>Fungi</taxon>
        <taxon>Fungi incertae sedis</taxon>
        <taxon>Microsporidia</taxon>
        <taxon>Edhazardia</taxon>
    </lineage>
</organism>
<dbReference type="InParanoid" id="J9DGR1"/>
<keyword evidence="3" id="KW-1185">Reference proteome</keyword>
<feature type="transmembrane region" description="Helical" evidence="1">
    <location>
        <begin position="40"/>
        <end position="57"/>
    </location>
</feature>
<dbReference type="AlphaFoldDB" id="J9DGR1"/>
<evidence type="ECO:0008006" key="4">
    <source>
        <dbReference type="Google" id="ProtNLM"/>
    </source>
</evidence>
<dbReference type="EMBL" id="AFBI03000113">
    <property type="protein sequence ID" value="EJW01800.1"/>
    <property type="molecule type" value="Genomic_DNA"/>
</dbReference>
<evidence type="ECO:0000313" key="3">
    <source>
        <dbReference type="Proteomes" id="UP000003163"/>
    </source>
</evidence>
<dbReference type="HOGENOM" id="CLU_2121035_0_0_1"/>
<protein>
    <recommendedName>
        <fullName evidence="4">Transmembrane protein</fullName>
    </recommendedName>
</protein>
<accession>J9DGR1</accession>
<evidence type="ECO:0000313" key="2">
    <source>
        <dbReference type="EMBL" id="EJW01800.1"/>
    </source>
</evidence>
<reference evidence="2 3" key="1">
    <citation type="submission" date="2011-08" db="EMBL/GenBank/DDBJ databases">
        <authorList>
            <person name="Liu Z.J."/>
            <person name="Shi F.L."/>
            <person name="Lu J.Q."/>
            <person name="Li M."/>
            <person name="Wang Z.L."/>
        </authorList>
    </citation>
    <scope>NUCLEOTIDE SEQUENCE [LARGE SCALE GENOMIC DNA]</scope>
    <source>
        <strain evidence="2 3">USNM 41457</strain>
    </source>
</reference>